<evidence type="ECO:0000313" key="4">
    <source>
        <dbReference type="Proteomes" id="UP001140206"/>
    </source>
</evidence>
<feature type="chain" id="PRO_5043552357" evidence="2">
    <location>
        <begin position="20"/>
        <end position="334"/>
    </location>
</feature>
<accession>A0AAV8E157</accession>
<sequence length="334" mass="36867">MSIIFYLLLLSSCTSSVLSTDVNDGLVLLKIKEQLGNPQELSNWVEGFQFCGGLPYGSGNVECTSTGRVRFLGIQHIKGPAAPFPEAICNLTELQGLSLLSLYNLYGPIPSCVNQLSNLGLLNIQNTGLSSLPESLFLNHQKLTNLIVTSNVFSGSIPASLSTIPTLYYVDLTNNSLKGSIPPDLVHGQYTYLFLSDNRFTGEIPKSYQWLPLSVIDVRNNKLTGDPSFLFNKENILTIDLSHNNFEFDFSNVEISETLSYLQLGFNKIYGKIPQSIASTNRFFFLDLRDNKLCGEIPQRQDFPWQPSDASIFADNKCLCGSPLPPCYKAGPAP</sequence>
<dbReference type="Pfam" id="PF00560">
    <property type="entry name" value="LRR_1"/>
    <property type="match status" value="2"/>
</dbReference>
<evidence type="ECO:0000256" key="2">
    <source>
        <dbReference type="SAM" id="SignalP"/>
    </source>
</evidence>
<dbReference type="InterPro" id="IPR032675">
    <property type="entry name" value="LRR_dom_sf"/>
</dbReference>
<dbReference type="Gene3D" id="3.80.10.10">
    <property type="entry name" value="Ribonuclease Inhibitor"/>
    <property type="match status" value="1"/>
</dbReference>
<comment type="subcellular location">
    <subcellularLocation>
        <location evidence="1">Cell envelope</location>
    </subcellularLocation>
</comment>
<protein>
    <submittedName>
        <fullName evidence="3">Polygalacturonase inhibitor 1</fullName>
    </submittedName>
</protein>
<keyword evidence="2" id="KW-0732">Signal</keyword>
<evidence type="ECO:0000256" key="1">
    <source>
        <dbReference type="ARBA" id="ARBA00004196"/>
    </source>
</evidence>
<organism evidence="3 4">
    <name type="scientific">Rhynchospora pubera</name>
    <dbReference type="NCBI Taxonomy" id="906938"/>
    <lineage>
        <taxon>Eukaryota</taxon>
        <taxon>Viridiplantae</taxon>
        <taxon>Streptophyta</taxon>
        <taxon>Embryophyta</taxon>
        <taxon>Tracheophyta</taxon>
        <taxon>Spermatophyta</taxon>
        <taxon>Magnoliopsida</taxon>
        <taxon>Liliopsida</taxon>
        <taxon>Poales</taxon>
        <taxon>Cyperaceae</taxon>
        <taxon>Cyperoideae</taxon>
        <taxon>Rhynchosporeae</taxon>
        <taxon>Rhynchospora</taxon>
    </lineage>
</organism>
<feature type="signal peptide" evidence="2">
    <location>
        <begin position="1"/>
        <end position="19"/>
    </location>
</feature>
<dbReference type="PANTHER" id="PTHR48059">
    <property type="entry name" value="POLYGALACTURONASE INHIBITOR 1"/>
    <property type="match status" value="1"/>
</dbReference>
<name>A0AAV8E157_9POAL</name>
<reference evidence="3" key="1">
    <citation type="submission" date="2022-08" db="EMBL/GenBank/DDBJ databases">
        <authorList>
            <person name="Marques A."/>
        </authorList>
    </citation>
    <scope>NUCLEOTIDE SEQUENCE</scope>
    <source>
        <strain evidence="3">RhyPub2mFocal</strain>
        <tissue evidence="3">Leaves</tissue>
    </source>
</reference>
<keyword evidence="4" id="KW-1185">Reference proteome</keyword>
<dbReference type="InterPro" id="IPR051848">
    <property type="entry name" value="PGIP"/>
</dbReference>
<evidence type="ECO:0000313" key="3">
    <source>
        <dbReference type="EMBL" id="KAJ4773154.1"/>
    </source>
</evidence>
<dbReference type="SUPFAM" id="SSF52058">
    <property type="entry name" value="L domain-like"/>
    <property type="match status" value="1"/>
</dbReference>
<comment type="caution">
    <text evidence="3">The sequence shown here is derived from an EMBL/GenBank/DDBJ whole genome shotgun (WGS) entry which is preliminary data.</text>
</comment>
<proteinExistence type="predicted"/>
<dbReference type="AlphaFoldDB" id="A0AAV8E157"/>
<gene>
    <name evidence="3" type="ORF">LUZ62_057411</name>
</gene>
<dbReference type="EMBL" id="JAMFTS010000003">
    <property type="protein sequence ID" value="KAJ4773154.1"/>
    <property type="molecule type" value="Genomic_DNA"/>
</dbReference>
<dbReference type="InterPro" id="IPR001611">
    <property type="entry name" value="Leu-rich_rpt"/>
</dbReference>
<dbReference type="PANTHER" id="PTHR48059:SF23">
    <property type="entry name" value="LEUCINE-RICH REPEAT-CONTAINING N-TERMINAL PLANT-TYPE DOMAIN-CONTAINING PROTEIN"/>
    <property type="match status" value="1"/>
</dbReference>
<dbReference type="Proteomes" id="UP001140206">
    <property type="component" value="Chromosome 3"/>
</dbReference>